<evidence type="ECO:0000313" key="3">
    <source>
        <dbReference type="Proteomes" id="UP001321825"/>
    </source>
</evidence>
<proteinExistence type="predicted"/>
<evidence type="ECO:0000313" key="2">
    <source>
        <dbReference type="EMBL" id="BCX80660.1"/>
    </source>
</evidence>
<keyword evidence="3" id="KW-1185">Reference proteome</keyword>
<sequence>MRRLVSILTLLPFLLAACNFAALSREERVARRAQARWDALIRGDIETAYAYLAPGYRKIKSLERYRRGIHGVGKWREARVERVTCPEKDVCNVDMQVKVRLMVPRMGEPIESVNPVRERWIYKAGEWWYVPES</sequence>
<feature type="signal peptide" evidence="1">
    <location>
        <begin position="1"/>
        <end position="21"/>
    </location>
</feature>
<dbReference type="RefSeq" id="WP_317705620.1">
    <property type="nucleotide sequence ID" value="NZ_AP024714.1"/>
</dbReference>
<feature type="chain" id="PRO_5043818271" description="Lipoprotein" evidence="1">
    <location>
        <begin position="22"/>
        <end position="133"/>
    </location>
</feature>
<name>A0AAU9CCJ0_9GAMM</name>
<evidence type="ECO:0000256" key="1">
    <source>
        <dbReference type="SAM" id="SignalP"/>
    </source>
</evidence>
<protein>
    <recommendedName>
        <fullName evidence="4">Lipoprotein</fullName>
    </recommendedName>
</protein>
<dbReference type="AlphaFoldDB" id="A0AAU9CCJ0"/>
<dbReference type="KEGG" id="mcau:MIT9_P0234"/>
<gene>
    <name evidence="2" type="ORF">MIT9_P0234</name>
</gene>
<keyword evidence="1" id="KW-0732">Signal</keyword>
<dbReference type="PROSITE" id="PS51257">
    <property type="entry name" value="PROKAR_LIPOPROTEIN"/>
    <property type="match status" value="1"/>
</dbReference>
<dbReference type="EMBL" id="AP024714">
    <property type="protein sequence ID" value="BCX80660.1"/>
    <property type="molecule type" value="Genomic_DNA"/>
</dbReference>
<accession>A0AAU9CCJ0</accession>
<evidence type="ECO:0008006" key="4">
    <source>
        <dbReference type="Google" id="ProtNLM"/>
    </source>
</evidence>
<reference evidence="3" key="1">
    <citation type="journal article" date="2024" name="Int. J. Syst. Evol. Microbiol.">
        <title>Methylomarinovum tepidoasis sp. nov., a moderately thermophilic methanotroph of the family Methylothermaceae isolated from a deep-sea hydrothermal field.</title>
        <authorList>
            <person name="Hirayama H."/>
            <person name="Takaki Y."/>
            <person name="Abe M."/>
            <person name="Miyazaki M."/>
            <person name="Uematsu K."/>
            <person name="Matsui Y."/>
            <person name="Takai K."/>
        </authorList>
    </citation>
    <scope>NUCLEOTIDE SEQUENCE [LARGE SCALE GENOMIC DNA]</scope>
    <source>
        <strain evidence="3">IT-9</strain>
    </source>
</reference>
<organism evidence="2 3">
    <name type="scientific">Methylomarinovum caldicuralii</name>
    <dbReference type="NCBI Taxonomy" id="438856"/>
    <lineage>
        <taxon>Bacteria</taxon>
        <taxon>Pseudomonadati</taxon>
        <taxon>Pseudomonadota</taxon>
        <taxon>Gammaproteobacteria</taxon>
        <taxon>Methylococcales</taxon>
        <taxon>Methylothermaceae</taxon>
        <taxon>Methylomarinovum</taxon>
    </lineage>
</organism>
<dbReference type="Proteomes" id="UP001321825">
    <property type="component" value="Chromosome"/>
</dbReference>